<accession>A0A9D4D8S8</accession>
<dbReference type="EMBL" id="JAIWYP010000011">
    <property type="protein sequence ID" value="KAH3741301.1"/>
    <property type="molecule type" value="Genomic_DNA"/>
</dbReference>
<keyword evidence="1" id="KW-0732">Signal</keyword>
<evidence type="ECO:0000313" key="3">
    <source>
        <dbReference type="Proteomes" id="UP000828390"/>
    </source>
</evidence>
<dbReference type="AlphaFoldDB" id="A0A9D4D8S8"/>
<keyword evidence="3" id="KW-1185">Reference proteome</keyword>
<gene>
    <name evidence="2" type="ORF">DPMN_048023</name>
</gene>
<reference evidence="2" key="1">
    <citation type="journal article" date="2019" name="bioRxiv">
        <title>The Genome of the Zebra Mussel, Dreissena polymorpha: A Resource for Invasive Species Research.</title>
        <authorList>
            <person name="McCartney M.A."/>
            <person name="Auch B."/>
            <person name="Kono T."/>
            <person name="Mallez S."/>
            <person name="Zhang Y."/>
            <person name="Obille A."/>
            <person name="Becker A."/>
            <person name="Abrahante J.E."/>
            <person name="Garbe J."/>
            <person name="Badalamenti J.P."/>
            <person name="Herman A."/>
            <person name="Mangelson H."/>
            <person name="Liachko I."/>
            <person name="Sullivan S."/>
            <person name="Sone E.D."/>
            <person name="Koren S."/>
            <person name="Silverstein K.A.T."/>
            <person name="Beckman K.B."/>
            <person name="Gohl D.M."/>
        </authorList>
    </citation>
    <scope>NUCLEOTIDE SEQUENCE</scope>
    <source>
        <strain evidence="2">Duluth1</strain>
        <tissue evidence="2">Whole animal</tissue>
    </source>
</reference>
<comment type="caution">
    <text evidence="2">The sequence shown here is derived from an EMBL/GenBank/DDBJ whole genome shotgun (WGS) entry which is preliminary data.</text>
</comment>
<evidence type="ECO:0000256" key="1">
    <source>
        <dbReference type="SAM" id="SignalP"/>
    </source>
</evidence>
<evidence type="ECO:0000313" key="2">
    <source>
        <dbReference type="EMBL" id="KAH3741301.1"/>
    </source>
</evidence>
<dbReference type="Proteomes" id="UP000828390">
    <property type="component" value="Unassembled WGS sequence"/>
</dbReference>
<feature type="signal peptide" evidence="1">
    <location>
        <begin position="1"/>
        <end position="39"/>
    </location>
</feature>
<feature type="chain" id="PRO_5039490494" evidence="1">
    <location>
        <begin position="40"/>
        <end position="76"/>
    </location>
</feature>
<name>A0A9D4D8S8_DREPO</name>
<protein>
    <submittedName>
        <fullName evidence="2">Uncharacterized protein</fullName>
    </submittedName>
</protein>
<reference evidence="2" key="2">
    <citation type="submission" date="2020-11" db="EMBL/GenBank/DDBJ databases">
        <authorList>
            <person name="McCartney M.A."/>
            <person name="Auch B."/>
            <person name="Kono T."/>
            <person name="Mallez S."/>
            <person name="Becker A."/>
            <person name="Gohl D.M."/>
            <person name="Silverstein K.A.T."/>
            <person name="Koren S."/>
            <person name="Bechman K.B."/>
            <person name="Herman A."/>
            <person name="Abrahante J.E."/>
            <person name="Garbe J."/>
        </authorList>
    </citation>
    <scope>NUCLEOTIDE SEQUENCE</scope>
    <source>
        <strain evidence="2">Duluth1</strain>
        <tissue evidence="2">Whole animal</tissue>
    </source>
</reference>
<organism evidence="2 3">
    <name type="scientific">Dreissena polymorpha</name>
    <name type="common">Zebra mussel</name>
    <name type="synonym">Mytilus polymorpha</name>
    <dbReference type="NCBI Taxonomy" id="45954"/>
    <lineage>
        <taxon>Eukaryota</taxon>
        <taxon>Metazoa</taxon>
        <taxon>Spiralia</taxon>
        <taxon>Lophotrochozoa</taxon>
        <taxon>Mollusca</taxon>
        <taxon>Bivalvia</taxon>
        <taxon>Autobranchia</taxon>
        <taxon>Heteroconchia</taxon>
        <taxon>Euheterodonta</taxon>
        <taxon>Imparidentia</taxon>
        <taxon>Neoheterodontei</taxon>
        <taxon>Myida</taxon>
        <taxon>Dreissenoidea</taxon>
        <taxon>Dreissenidae</taxon>
        <taxon>Dreissena</taxon>
    </lineage>
</organism>
<proteinExistence type="predicted"/>
<sequence length="76" mass="8560">MALPFAQTGMWPVLSIHVWATHATILQILLAGQTAVTVAKEIGTTPEMYKNNAAWKVNMLEERNEATEMFIHEMCE</sequence>